<dbReference type="AlphaFoldDB" id="A0A0W0XH36"/>
<evidence type="ECO:0000313" key="1">
    <source>
        <dbReference type="EMBL" id="KTD43795.1"/>
    </source>
</evidence>
<dbReference type="PATRIC" id="fig|29423.5.peg.358"/>
<dbReference type="EMBL" id="LNYP01000006">
    <property type="protein sequence ID" value="KTD43795.1"/>
    <property type="molecule type" value="Genomic_DNA"/>
</dbReference>
<evidence type="ECO:0000313" key="2">
    <source>
        <dbReference type="Proteomes" id="UP000054858"/>
    </source>
</evidence>
<dbReference type="Proteomes" id="UP000054858">
    <property type="component" value="Unassembled WGS sequence"/>
</dbReference>
<accession>A0A0W0XH36</accession>
<reference evidence="1 2" key="1">
    <citation type="submission" date="2015-11" db="EMBL/GenBank/DDBJ databases">
        <title>Genomic analysis of 38 Legionella species identifies large and diverse effector repertoires.</title>
        <authorList>
            <person name="Burstein D."/>
            <person name="Amaro F."/>
            <person name="Zusman T."/>
            <person name="Lifshitz Z."/>
            <person name="Cohen O."/>
            <person name="Gilbert J.A."/>
            <person name="Pupko T."/>
            <person name="Shuman H.A."/>
            <person name="Segal G."/>
        </authorList>
    </citation>
    <scope>NUCLEOTIDE SEQUENCE [LARGE SCALE GENOMIC DNA]</scope>
    <source>
        <strain evidence="1 2">Oak Ridge-10</strain>
    </source>
</reference>
<gene>
    <name evidence="1" type="ORF">Loak_0345</name>
</gene>
<protein>
    <submittedName>
        <fullName evidence="1">Uncharacterized protein</fullName>
    </submittedName>
</protein>
<name>A0A0W0XH36_9GAMM</name>
<comment type="caution">
    <text evidence="1">The sequence shown here is derived from an EMBL/GenBank/DDBJ whole genome shotgun (WGS) entry which is preliminary data.</text>
</comment>
<sequence length="205" mass="24000">MSKRFVWNFEIKNESLLELPSNNDMPVDELRWESRYFWPESAIISLNGLDDQFLELSRYEAKHRQDTYYLLPDVNFNLKMRRDQLLYKPMLKQMTWATAYGKKIKLTATEQSLSIPDHNPIDIQSLLVNAKDTIKTVTVSKEALIYQFPTTPKLKMELARLCIGDAVYFSLSLESKVLTWVEYLSKNLLQGKTPCDYVTFLKTLI</sequence>
<proteinExistence type="predicted"/>
<organism evidence="1 2">
    <name type="scientific">Legionella oakridgensis</name>
    <dbReference type="NCBI Taxonomy" id="29423"/>
    <lineage>
        <taxon>Bacteria</taxon>
        <taxon>Pseudomonadati</taxon>
        <taxon>Pseudomonadota</taxon>
        <taxon>Gammaproteobacteria</taxon>
        <taxon>Legionellales</taxon>
        <taxon>Legionellaceae</taxon>
        <taxon>Legionella</taxon>
    </lineage>
</organism>